<feature type="transmembrane region" description="Helical" evidence="9">
    <location>
        <begin position="6"/>
        <end position="24"/>
    </location>
</feature>
<name>A0ABW2FAL9_9BACL</name>
<keyword evidence="5 8" id="KW-0812">Transmembrane</keyword>
<feature type="transmembrane region" description="Helical" evidence="9">
    <location>
        <begin position="299"/>
        <end position="317"/>
    </location>
</feature>
<organism evidence="11 12">
    <name type="scientific">Cohnella cellulosilytica</name>
    <dbReference type="NCBI Taxonomy" id="986710"/>
    <lineage>
        <taxon>Bacteria</taxon>
        <taxon>Bacillati</taxon>
        <taxon>Bacillota</taxon>
        <taxon>Bacilli</taxon>
        <taxon>Bacillales</taxon>
        <taxon>Paenibacillaceae</taxon>
        <taxon>Cohnella</taxon>
    </lineage>
</organism>
<keyword evidence="7 9" id="KW-0472">Membrane</keyword>
<keyword evidence="6 9" id="KW-1133">Transmembrane helix</keyword>
<keyword evidence="3" id="KW-0050">Antiport</keyword>
<dbReference type="Proteomes" id="UP001596378">
    <property type="component" value="Unassembled WGS sequence"/>
</dbReference>
<dbReference type="InterPro" id="IPR001750">
    <property type="entry name" value="ND/Mrp_TM"/>
</dbReference>
<feature type="transmembrane region" description="Helical" evidence="9">
    <location>
        <begin position="405"/>
        <end position="426"/>
    </location>
</feature>
<feature type="transmembrane region" description="Helical" evidence="9">
    <location>
        <begin position="203"/>
        <end position="227"/>
    </location>
</feature>
<evidence type="ECO:0000256" key="1">
    <source>
        <dbReference type="ARBA" id="ARBA00004651"/>
    </source>
</evidence>
<evidence type="ECO:0000259" key="10">
    <source>
        <dbReference type="Pfam" id="PF00361"/>
    </source>
</evidence>
<evidence type="ECO:0000256" key="4">
    <source>
        <dbReference type="ARBA" id="ARBA00022475"/>
    </source>
</evidence>
<sequence>MNNLAVLPIVTPLLFGILLFFVRYRLRLQMGLAAVGTLATLGASAFLARTVSRNGILVLHAGGWDAPYGIPLVADMLAAILVTISSVVTLACLLYAFYALDDERKRNYAFPLMMILLCGVNGSFLTGDMFNLFVFFEVMLLASYVLLSLGGGRVQLRETIKYIVINIIASSLFVVAIAYLYSITGTLNMAHIAQRIAELGQDGLATTISLLFLAVFGLKSGLFLFFWLPGSYSAPPAPIAALFAALLTKVGIYCIIRTFTLIFPHQPQITHEIILWLAALTMILGAMGAIAYWRIRQILAYNVIVSVGFILFGVGVATEASLSGTVYYLIHDMIAKALIFILGGAIVSIAGTDRLREISGLIRFRPALGWLFFLSALALAGVPPLSGFVGKVMILQGGVEVRSFVLVVLGLLSSLLVLYSGMKVFIHSFWGETLLSEGEEKSTGKGALLPGVILAALVIGFGLGAEEILSYVRQAVEPLVNPTLYIEAVLS</sequence>
<feature type="transmembrane region" description="Helical" evidence="9">
    <location>
        <begin position="108"/>
        <end position="126"/>
    </location>
</feature>
<dbReference type="NCBIfam" id="NF005818">
    <property type="entry name" value="PRK07691.1"/>
    <property type="match status" value="1"/>
</dbReference>
<protein>
    <submittedName>
        <fullName evidence="11">Na+/H+ antiporter subunit D</fullName>
    </submittedName>
</protein>
<dbReference type="Pfam" id="PF00361">
    <property type="entry name" value="Proton_antipo_M"/>
    <property type="match status" value="1"/>
</dbReference>
<keyword evidence="12" id="KW-1185">Reference proteome</keyword>
<dbReference type="NCBIfam" id="NF009306">
    <property type="entry name" value="PRK12663.1"/>
    <property type="match status" value="1"/>
</dbReference>
<feature type="transmembrane region" description="Helical" evidence="9">
    <location>
        <begin position="273"/>
        <end position="292"/>
    </location>
</feature>
<evidence type="ECO:0000256" key="3">
    <source>
        <dbReference type="ARBA" id="ARBA00022449"/>
    </source>
</evidence>
<proteinExistence type="inferred from homology"/>
<dbReference type="PANTHER" id="PTHR42703">
    <property type="entry name" value="NADH DEHYDROGENASE"/>
    <property type="match status" value="1"/>
</dbReference>
<evidence type="ECO:0000313" key="12">
    <source>
        <dbReference type="Proteomes" id="UP001596378"/>
    </source>
</evidence>
<dbReference type="InterPro" id="IPR003918">
    <property type="entry name" value="NADH_UbQ_OxRdtase"/>
</dbReference>
<feature type="transmembrane region" description="Helical" evidence="9">
    <location>
        <begin position="132"/>
        <end position="150"/>
    </location>
</feature>
<comment type="similarity">
    <text evidence="2">Belongs to the CPA3 antiporters (TC 2.A.63) subunit D family.</text>
</comment>
<accession>A0ABW2FAL9</accession>
<evidence type="ECO:0000256" key="6">
    <source>
        <dbReference type="ARBA" id="ARBA00022989"/>
    </source>
</evidence>
<feature type="transmembrane region" description="Helical" evidence="9">
    <location>
        <begin position="239"/>
        <end position="261"/>
    </location>
</feature>
<evidence type="ECO:0000256" key="5">
    <source>
        <dbReference type="ARBA" id="ARBA00022692"/>
    </source>
</evidence>
<comment type="subcellular location">
    <subcellularLocation>
        <location evidence="1">Cell membrane</location>
        <topology evidence="1">Multi-pass membrane protein</topology>
    </subcellularLocation>
    <subcellularLocation>
        <location evidence="8">Membrane</location>
        <topology evidence="8">Multi-pass membrane protein</topology>
    </subcellularLocation>
</comment>
<dbReference type="RefSeq" id="WP_378054255.1">
    <property type="nucleotide sequence ID" value="NZ_JBHMDN010000079.1"/>
</dbReference>
<dbReference type="PANTHER" id="PTHR42703:SF1">
    <property type="entry name" value="NA(+)_H(+) ANTIPORTER SUBUNIT D1"/>
    <property type="match status" value="1"/>
</dbReference>
<evidence type="ECO:0000256" key="7">
    <source>
        <dbReference type="ARBA" id="ARBA00023136"/>
    </source>
</evidence>
<feature type="transmembrane region" description="Helical" evidence="9">
    <location>
        <begin position="162"/>
        <end position="183"/>
    </location>
</feature>
<feature type="transmembrane region" description="Helical" evidence="9">
    <location>
        <begin position="68"/>
        <end position="96"/>
    </location>
</feature>
<comment type="caution">
    <text evidence="11">The sequence shown here is derived from an EMBL/GenBank/DDBJ whole genome shotgun (WGS) entry which is preliminary data.</text>
</comment>
<gene>
    <name evidence="11" type="ORF">ACFQMJ_11930</name>
</gene>
<feature type="transmembrane region" description="Helical" evidence="9">
    <location>
        <begin position="447"/>
        <end position="465"/>
    </location>
</feature>
<feature type="domain" description="NADH:quinone oxidoreductase/Mrp antiporter transmembrane" evidence="10">
    <location>
        <begin position="127"/>
        <end position="416"/>
    </location>
</feature>
<keyword evidence="4" id="KW-1003">Cell membrane</keyword>
<dbReference type="InterPro" id="IPR050586">
    <property type="entry name" value="CPA3_Na-H_Antiporter_D"/>
</dbReference>
<evidence type="ECO:0000256" key="2">
    <source>
        <dbReference type="ARBA" id="ARBA00005346"/>
    </source>
</evidence>
<feature type="transmembrane region" description="Helical" evidence="9">
    <location>
        <begin position="367"/>
        <end position="385"/>
    </location>
</feature>
<evidence type="ECO:0000313" key="11">
    <source>
        <dbReference type="EMBL" id="MFC7149236.1"/>
    </source>
</evidence>
<dbReference type="PRINTS" id="PR01437">
    <property type="entry name" value="NUOXDRDTASE4"/>
</dbReference>
<evidence type="ECO:0000256" key="8">
    <source>
        <dbReference type="RuleBase" id="RU000320"/>
    </source>
</evidence>
<keyword evidence="3" id="KW-0813">Transport</keyword>
<feature type="transmembrane region" description="Helical" evidence="9">
    <location>
        <begin position="337"/>
        <end position="355"/>
    </location>
</feature>
<reference evidence="12" key="1">
    <citation type="journal article" date="2019" name="Int. J. Syst. Evol. Microbiol.">
        <title>The Global Catalogue of Microorganisms (GCM) 10K type strain sequencing project: providing services to taxonomists for standard genome sequencing and annotation.</title>
        <authorList>
            <consortium name="The Broad Institute Genomics Platform"/>
            <consortium name="The Broad Institute Genome Sequencing Center for Infectious Disease"/>
            <person name="Wu L."/>
            <person name="Ma J."/>
        </authorList>
    </citation>
    <scope>NUCLEOTIDE SEQUENCE [LARGE SCALE GENOMIC DNA]</scope>
    <source>
        <strain evidence="12">KCTC 12907</strain>
    </source>
</reference>
<feature type="transmembrane region" description="Helical" evidence="9">
    <location>
        <begin position="31"/>
        <end position="48"/>
    </location>
</feature>
<dbReference type="EMBL" id="JBHTAI010000006">
    <property type="protein sequence ID" value="MFC7149236.1"/>
    <property type="molecule type" value="Genomic_DNA"/>
</dbReference>
<evidence type="ECO:0000256" key="9">
    <source>
        <dbReference type="SAM" id="Phobius"/>
    </source>
</evidence>